<sequence>MIRRSSDIRRSAVTTSETISHDELQSWLLDRIAFYLDRPPENIDPSVELARYGVDSVYAISIISDIEDHLQVEVDVAEARRRETVTALTDYLLELLA</sequence>
<feature type="domain" description="Carrier" evidence="3">
    <location>
        <begin position="19"/>
        <end position="96"/>
    </location>
</feature>
<protein>
    <submittedName>
        <fullName evidence="4">Acyl carrier protein</fullName>
    </submittedName>
</protein>
<dbReference type="InterPro" id="IPR020806">
    <property type="entry name" value="PKS_PP-bd"/>
</dbReference>
<dbReference type="AlphaFoldDB" id="A0A4R4P0T8"/>
<organism evidence="4 5">
    <name type="scientific">Actinomadura bangladeshensis</name>
    <dbReference type="NCBI Taxonomy" id="453573"/>
    <lineage>
        <taxon>Bacteria</taxon>
        <taxon>Bacillati</taxon>
        <taxon>Actinomycetota</taxon>
        <taxon>Actinomycetes</taxon>
        <taxon>Streptosporangiales</taxon>
        <taxon>Thermomonosporaceae</taxon>
        <taxon>Actinomadura</taxon>
    </lineage>
</organism>
<comment type="caution">
    <text evidence="4">The sequence shown here is derived from an EMBL/GenBank/DDBJ whole genome shotgun (WGS) entry which is preliminary data.</text>
</comment>
<name>A0A4R4P0T8_9ACTN</name>
<dbReference type="Pfam" id="PF00550">
    <property type="entry name" value="PP-binding"/>
    <property type="match status" value="1"/>
</dbReference>
<dbReference type="SUPFAM" id="SSF47336">
    <property type="entry name" value="ACP-like"/>
    <property type="match status" value="1"/>
</dbReference>
<evidence type="ECO:0000256" key="2">
    <source>
        <dbReference type="ARBA" id="ARBA00022553"/>
    </source>
</evidence>
<dbReference type="OrthoDB" id="9023404at2"/>
<evidence type="ECO:0000256" key="1">
    <source>
        <dbReference type="ARBA" id="ARBA00022450"/>
    </source>
</evidence>
<keyword evidence="1" id="KW-0596">Phosphopantetheine</keyword>
<evidence type="ECO:0000313" key="5">
    <source>
        <dbReference type="Proteomes" id="UP000295431"/>
    </source>
</evidence>
<dbReference type="InterPro" id="IPR009081">
    <property type="entry name" value="PP-bd_ACP"/>
</dbReference>
<dbReference type="SMART" id="SM00823">
    <property type="entry name" value="PKS_PP"/>
    <property type="match status" value="1"/>
</dbReference>
<reference evidence="4 5" key="1">
    <citation type="submission" date="2019-03" db="EMBL/GenBank/DDBJ databases">
        <title>Draft genome sequences of novel Actinobacteria.</title>
        <authorList>
            <person name="Sahin N."/>
            <person name="Ay H."/>
            <person name="Saygin H."/>
        </authorList>
    </citation>
    <scope>NUCLEOTIDE SEQUENCE [LARGE SCALE GENOMIC DNA]</scope>
    <source>
        <strain evidence="4 5">DSM 45347</strain>
    </source>
</reference>
<dbReference type="InterPro" id="IPR036736">
    <property type="entry name" value="ACP-like_sf"/>
</dbReference>
<dbReference type="Proteomes" id="UP000295431">
    <property type="component" value="Unassembled WGS sequence"/>
</dbReference>
<gene>
    <name evidence="4" type="ORF">E1284_17450</name>
</gene>
<proteinExistence type="predicted"/>
<evidence type="ECO:0000259" key="3">
    <source>
        <dbReference type="PROSITE" id="PS50075"/>
    </source>
</evidence>
<dbReference type="GO" id="GO:0031177">
    <property type="term" value="F:phosphopantetheine binding"/>
    <property type="evidence" value="ECO:0007669"/>
    <property type="project" value="InterPro"/>
</dbReference>
<accession>A0A4R4P0T8</accession>
<dbReference type="EMBL" id="SMJW01000079">
    <property type="protein sequence ID" value="TDC14210.1"/>
    <property type="molecule type" value="Genomic_DNA"/>
</dbReference>
<keyword evidence="2" id="KW-0597">Phosphoprotein</keyword>
<dbReference type="Gene3D" id="1.10.1200.10">
    <property type="entry name" value="ACP-like"/>
    <property type="match status" value="1"/>
</dbReference>
<keyword evidence="5" id="KW-1185">Reference proteome</keyword>
<dbReference type="PROSITE" id="PS50075">
    <property type="entry name" value="CARRIER"/>
    <property type="match status" value="1"/>
</dbReference>
<evidence type="ECO:0000313" key="4">
    <source>
        <dbReference type="EMBL" id="TDC14210.1"/>
    </source>
</evidence>